<keyword evidence="3" id="KW-1185">Reference proteome</keyword>
<evidence type="ECO:0000256" key="1">
    <source>
        <dbReference type="SAM" id="SignalP"/>
    </source>
</evidence>
<gene>
    <name evidence="2" type="ORF">CLV32_4226</name>
</gene>
<name>A0A4R6ICM0_9SPHI</name>
<proteinExistence type="predicted"/>
<feature type="signal peptide" evidence="1">
    <location>
        <begin position="1"/>
        <end position="28"/>
    </location>
</feature>
<evidence type="ECO:0000313" key="2">
    <source>
        <dbReference type="EMBL" id="TDO19604.1"/>
    </source>
</evidence>
<accession>A0A4R6ICM0</accession>
<reference evidence="2 3" key="1">
    <citation type="submission" date="2019-03" db="EMBL/GenBank/DDBJ databases">
        <title>Genomic Encyclopedia of Archaeal and Bacterial Type Strains, Phase II (KMG-II): from individual species to whole genera.</title>
        <authorList>
            <person name="Goeker M."/>
        </authorList>
    </citation>
    <scope>NUCLEOTIDE SEQUENCE [LARGE SCALE GENOMIC DNA]</scope>
    <source>
        <strain evidence="2 3">DSM 19034</strain>
    </source>
</reference>
<dbReference type="AlphaFoldDB" id="A0A4R6ICM0"/>
<dbReference type="Proteomes" id="UP000295499">
    <property type="component" value="Unassembled WGS sequence"/>
</dbReference>
<organism evidence="2 3">
    <name type="scientific">Pedobacter duraquae</name>
    <dbReference type="NCBI Taxonomy" id="425511"/>
    <lineage>
        <taxon>Bacteria</taxon>
        <taxon>Pseudomonadati</taxon>
        <taxon>Bacteroidota</taxon>
        <taxon>Sphingobacteriia</taxon>
        <taxon>Sphingobacteriales</taxon>
        <taxon>Sphingobacteriaceae</taxon>
        <taxon>Pedobacter</taxon>
    </lineage>
</organism>
<protein>
    <submittedName>
        <fullName evidence="2">Uncharacterized protein</fullName>
    </submittedName>
</protein>
<feature type="chain" id="PRO_5020773604" evidence="1">
    <location>
        <begin position="29"/>
        <end position="426"/>
    </location>
</feature>
<sequence length="426" mass="48116">MSSIKVFRNSTTLLLFVHFVNMSFNAQARQEKLYDIASGLIAKNAYLSALDSAIAYRNAYYKKLTVKGIRTKPISIDMDVVLFSSFLGEEYLVPGRDLKTALTVGNYRFKPAADYILNQATTRQVVIINEAHQVPKHRLLTMNLLEALYKIGFRYLCVEALDDDSTLLNFGYPTINSGFYTAEPGMGNLIKKAIKLGYKVVPYESDDDTDDNPKYPTYAQNIREVNQANNINKILIKDPGAKILVHAGHGHIWERGTNLIYMAEYFKNLAHIDPLTINQSVNNLREFSILLDHSADRVENDLPYVVLDTQFNPVVSTEDKIGDYDLLVAWPTPKRVFNRFDYQLAKNGTSIVKIKLANSDAHNLLQIMSTKPGDDIPVDQFLVKKGVGEYATALEPGEYNIQLVDSMGKVIWKRSIKSISQRNNDD</sequence>
<dbReference type="EMBL" id="SNWM01000006">
    <property type="protein sequence ID" value="TDO19604.1"/>
    <property type="molecule type" value="Genomic_DNA"/>
</dbReference>
<comment type="caution">
    <text evidence="2">The sequence shown here is derived from an EMBL/GenBank/DDBJ whole genome shotgun (WGS) entry which is preliminary data.</text>
</comment>
<keyword evidence="1" id="KW-0732">Signal</keyword>
<evidence type="ECO:0000313" key="3">
    <source>
        <dbReference type="Proteomes" id="UP000295499"/>
    </source>
</evidence>